<sequence>MDTLLSVVVNAFTPVHLGMVLAGVVIGLIIGSMPGLSSNLGIALMLPLTFGMDPVSALILLVSLYTAAIYGGSFSAILLHTPGTSASAATAIDGFALTRKGEFNKAIRISTFASVFGGLLSAIALLAIAPPLSLLSLKFGPAEYFWLAVFGISVIGTLASGNMIKGLVSGAVGVAISTVGLDLDSGYPRFAFGFYDLQGGIGFVPAVIGLFSLSQALLMCEKPHNTIQEADPTGGGKWRLLPTWAEFKFIHPTLWRSSIIGIVIGILPGAGGDIGSWTAYNEAKRFAKNDPDFGKGSIRGVAASESANNATTGGAIIPLLTLGIPGSPSAAILLGALVLHGMQPGRTLFTEHAHFTYTVCVGFLIANLVMGFVGMAMCRYMGVVARLPNTILIIAVIVLSIVGSYSLGNNIYDVYTMMAFGILGYLMRKSGFSAAPMVLGMILGPLAEQGFRQAVQLADGPVLLHMVANPISWVLVALIVLSIGSAAYLEFSRSKLTDVMAER</sequence>
<dbReference type="InterPro" id="IPR002823">
    <property type="entry name" value="DUF112_TM"/>
</dbReference>
<gene>
    <name evidence="3" type="ORF">PQJ73_01925</name>
</gene>
<protein>
    <submittedName>
        <fullName evidence="3">Tripartite tricarboxylate transporter permease</fullName>
    </submittedName>
</protein>
<keyword evidence="4" id="KW-1185">Reference proteome</keyword>
<feature type="transmembrane region" description="Helical" evidence="1">
    <location>
        <begin position="12"/>
        <end position="30"/>
    </location>
</feature>
<feature type="transmembrane region" description="Helical" evidence="1">
    <location>
        <begin position="434"/>
        <end position="451"/>
    </location>
</feature>
<evidence type="ECO:0000259" key="2">
    <source>
        <dbReference type="Pfam" id="PF01970"/>
    </source>
</evidence>
<keyword evidence="1" id="KW-0472">Membrane</keyword>
<dbReference type="PANTHER" id="PTHR35342">
    <property type="entry name" value="TRICARBOXYLIC TRANSPORT PROTEIN"/>
    <property type="match status" value="1"/>
</dbReference>
<feature type="domain" description="DUF112" evidence="2">
    <location>
        <begin position="17"/>
        <end position="439"/>
    </location>
</feature>
<feature type="transmembrane region" description="Helical" evidence="1">
    <location>
        <begin position="354"/>
        <end position="375"/>
    </location>
</feature>
<proteinExistence type="predicted"/>
<feature type="transmembrane region" description="Helical" evidence="1">
    <location>
        <begin position="109"/>
        <end position="132"/>
    </location>
</feature>
<dbReference type="Proteomes" id="UP001165652">
    <property type="component" value="Unassembled WGS sequence"/>
</dbReference>
<evidence type="ECO:0000313" key="3">
    <source>
        <dbReference type="EMBL" id="MDC7784429.1"/>
    </source>
</evidence>
<dbReference type="RefSeq" id="WP_272775280.1">
    <property type="nucleotide sequence ID" value="NZ_JAQQLI010000002.1"/>
</dbReference>
<dbReference type="PANTHER" id="PTHR35342:SF5">
    <property type="entry name" value="TRICARBOXYLIC TRANSPORT PROTEIN"/>
    <property type="match status" value="1"/>
</dbReference>
<dbReference type="EMBL" id="JAQQLI010000002">
    <property type="protein sequence ID" value="MDC7784429.1"/>
    <property type="molecule type" value="Genomic_DNA"/>
</dbReference>
<comment type="caution">
    <text evidence="3">The sequence shown here is derived from an EMBL/GenBank/DDBJ whole genome shotgun (WGS) entry which is preliminary data.</text>
</comment>
<reference evidence="3" key="1">
    <citation type="journal article" date="2023" name="Microbiol Resour">
        <title>Genome Sequences of Rhodoplanes serenus and Two Thermotolerant Strains, Rhodoplanes tepidamans and 'Rhodoplanes cryptolactis,' Further Refine the Genus.</title>
        <authorList>
            <person name="Rayyan A.A."/>
            <person name="Kyndt J.A."/>
        </authorList>
    </citation>
    <scope>NUCLEOTIDE SEQUENCE</scope>
    <source>
        <strain evidence="3">DSM 9987</strain>
    </source>
</reference>
<dbReference type="Pfam" id="PF01970">
    <property type="entry name" value="TctA"/>
    <property type="match status" value="1"/>
</dbReference>
<accession>A0ABT5J533</accession>
<feature type="transmembrane region" description="Helical" evidence="1">
    <location>
        <begin position="167"/>
        <end position="187"/>
    </location>
</feature>
<evidence type="ECO:0000313" key="4">
    <source>
        <dbReference type="Proteomes" id="UP001165652"/>
    </source>
</evidence>
<organism evidence="3 4">
    <name type="scientific">Rhodoplanes tepidamans</name>
    <name type="common">Rhodoplanes cryptolactis</name>
    <dbReference type="NCBI Taxonomy" id="200616"/>
    <lineage>
        <taxon>Bacteria</taxon>
        <taxon>Pseudomonadati</taxon>
        <taxon>Pseudomonadota</taxon>
        <taxon>Alphaproteobacteria</taxon>
        <taxon>Hyphomicrobiales</taxon>
        <taxon>Nitrobacteraceae</taxon>
        <taxon>Rhodoplanes</taxon>
    </lineage>
</organism>
<feature type="transmembrane region" description="Helical" evidence="1">
    <location>
        <begin position="199"/>
        <end position="218"/>
    </location>
</feature>
<evidence type="ECO:0000256" key="1">
    <source>
        <dbReference type="SAM" id="Phobius"/>
    </source>
</evidence>
<keyword evidence="1" id="KW-1133">Transmembrane helix</keyword>
<reference evidence="3" key="2">
    <citation type="submission" date="2023-02" db="EMBL/GenBank/DDBJ databases">
        <authorList>
            <person name="Rayyan A."/>
            <person name="Meyer T."/>
            <person name="Kyndt J.A."/>
        </authorList>
    </citation>
    <scope>NUCLEOTIDE SEQUENCE</scope>
    <source>
        <strain evidence="3">DSM 9987</strain>
    </source>
</reference>
<keyword evidence="1" id="KW-0812">Transmembrane</keyword>
<name>A0ABT5J533_RHOTP</name>
<feature type="transmembrane region" description="Helical" evidence="1">
    <location>
        <begin position="471"/>
        <end position="491"/>
    </location>
</feature>
<feature type="transmembrane region" description="Helical" evidence="1">
    <location>
        <begin position="387"/>
        <end position="405"/>
    </location>
</feature>
<feature type="transmembrane region" description="Helical" evidence="1">
    <location>
        <begin position="144"/>
        <end position="160"/>
    </location>
</feature>
<feature type="transmembrane region" description="Helical" evidence="1">
    <location>
        <begin position="319"/>
        <end position="342"/>
    </location>
</feature>